<dbReference type="EMBL" id="LECT01000044">
    <property type="protein sequence ID" value="KLU02181.1"/>
    <property type="molecule type" value="Genomic_DNA"/>
</dbReference>
<dbReference type="OrthoDB" id="255290at2"/>
<accession>A0A0J1B6R9</accession>
<evidence type="ECO:0000256" key="3">
    <source>
        <dbReference type="ARBA" id="ARBA00023172"/>
    </source>
</evidence>
<dbReference type="Pfam" id="PF00589">
    <property type="entry name" value="Phage_integrase"/>
    <property type="match status" value="1"/>
</dbReference>
<name>A0A0J1B6R9_RHOIS</name>
<dbReference type="InterPro" id="IPR013762">
    <property type="entry name" value="Integrase-like_cat_sf"/>
</dbReference>
<reference evidence="5" key="1">
    <citation type="submission" date="2015-05" db="EMBL/GenBank/DDBJ databases">
        <title>Permanent draft genome of Rhodopirellula islandicus K833.</title>
        <authorList>
            <person name="Kizina J."/>
            <person name="Richter M."/>
            <person name="Glockner F.O."/>
            <person name="Harder J."/>
        </authorList>
    </citation>
    <scope>NUCLEOTIDE SEQUENCE [LARGE SCALE GENOMIC DNA]</scope>
    <source>
        <strain evidence="5">K833</strain>
    </source>
</reference>
<evidence type="ECO:0000259" key="4">
    <source>
        <dbReference type="PROSITE" id="PS51898"/>
    </source>
</evidence>
<keyword evidence="6" id="KW-1185">Reference proteome</keyword>
<dbReference type="InterPro" id="IPR010998">
    <property type="entry name" value="Integrase_recombinase_N"/>
</dbReference>
<keyword evidence="3" id="KW-0233">DNA recombination</keyword>
<dbReference type="Gene3D" id="1.10.443.10">
    <property type="entry name" value="Intergrase catalytic core"/>
    <property type="match status" value="1"/>
</dbReference>
<gene>
    <name evidence="5" type="ORF">RISK_005247</name>
</gene>
<dbReference type="SUPFAM" id="SSF56349">
    <property type="entry name" value="DNA breaking-rejoining enzymes"/>
    <property type="match status" value="1"/>
</dbReference>
<dbReference type="Proteomes" id="UP000036367">
    <property type="component" value="Unassembled WGS sequence"/>
</dbReference>
<dbReference type="AlphaFoldDB" id="A0A0J1B6R9"/>
<dbReference type="PROSITE" id="PS51898">
    <property type="entry name" value="TYR_RECOMBINASE"/>
    <property type="match status" value="1"/>
</dbReference>
<sequence>MPRKPKPYFRKQTKTWYFSTGGKQFNLGKDREAAFTKFYEMMADQECLTVSSDTLYDLSQAYLDWVQANRKANTYDKHKHYLASFIGSVGKRLKPVGLKPFHLTQWTNKDSWNSSSRHDAISIVGRMLNWAVREGHLSSNPIAGIKKPKMKRREIVYTAEQWIQIKAHATGPLIDLIDFLWSTGCRPKEARTMEARHVHEDLVIFPPIESKGEADSRVIFMAPEAKNIAQRLIKLHPTGPIFLNSRGNAWTKDAVVCRLRRISRKVGFRVIAYGARHSYATNALIRSVDTVSLSHLMGHKDTRMINNYAHLSQNTKFLLQQAIAAQGS</sequence>
<evidence type="ECO:0000313" key="5">
    <source>
        <dbReference type="EMBL" id="KLU02181.1"/>
    </source>
</evidence>
<dbReference type="Gene3D" id="1.10.150.130">
    <property type="match status" value="1"/>
</dbReference>
<comment type="similarity">
    <text evidence="1">Belongs to the 'phage' integrase family.</text>
</comment>
<dbReference type="InterPro" id="IPR002104">
    <property type="entry name" value="Integrase_catalytic"/>
</dbReference>
<protein>
    <submittedName>
        <fullName evidence="5">Site-specific recombinase XerD</fullName>
    </submittedName>
</protein>
<keyword evidence="2" id="KW-0238">DNA-binding</keyword>
<comment type="caution">
    <text evidence="5">The sequence shown here is derived from an EMBL/GenBank/DDBJ whole genome shotgun (WGS) entry which is preliminary data.</text>
</comment>
<dbReference type="CDD" id="cd00397">
    <property type="entry name" value="DNA_BRE_C"/>
    <property type="match status" value="1"/>
</dbReference>
<dbReference type="InterPro" id="IPR050090">
    <property type="entry name" value="Tyrosine_recombinase_XerCD"/>
</dbReference>
<dbReference type="InterPro" id="IPR011010">
    <property type="entry name" value="DNA_brk_join_enz"/>
</dbReference>
<proteinExistence type="inferred from homology"/>
<dbReference type="GO" id="GO:0003677">
    <property type="term" value="F:DNA binding"/>
    <property type="evidence" value="ECO:0007669"/>
    <property type="project" value="UniProtKB-KW"/>
</dbReference>
<dbReference type="GO" id="GO:0015074">
    <property type="term" value="P:DNA integration"/>
    <property type="evidence" value="ECO:0007669"/>
    <property type="project" value="InterPro"/>
</dbReference>
<evidence type="ECO:0000256" key="1">
    <source>
        <dbReference type="ARBA" id="ARBA00008857"/>
    </source>
</evidence>
<dbReference type="PANTHER" id="PTHR30349:SF41">
    <property type="entry name" value="INTEGRASE_RECOMBINASE PROTEIN MJ0367-RELATED"/>
    <property type="match status" value="1"/>
</dbReference>
<dbReference type="PANTHER" id="PTHR30349">
    <property type="entry name" value="PHAGE INTEGRASE-RELATED"/>
    <property type="match status" value="1"/>
</dbReference>
<evidence type="ECO:0000313" key="6">
    <source>
        <dbReference type="Proteomes" id="UP000036367"/>
    </source>
</evidence>
<evidence type="ECO:0000256" key="2">
    <source>
        <dbReference type="ARBA" id="ARBA00023125"/>
    </source>
</evidence>
<dbReference type="PATRIC" id="fig|595434.4.peg.4982"/>
<dbReference type="GO" id="GO:0006310">
    <property type="term" value="P:DNA recombination"/>
    <property type="evidence" value="ECO:0007669"/>
    <property type="project" value="UniProtKB-KW"/>
</dbReference>
<dbReference type="STRING" id="595434.RISK_005247"/>
<feature type="domain" description="Tyr recombinase" evidence="4">
    <location>
        <begin position="152"/>
        <end position="323"/>
    </location>
</feature>
<organism evidence="5 6">
    <name type="scientific">Rhodopirellula islandica</name>
    <dbReference type="NCBI Taxonomy" id="595434"/>
    <lineage>
        <taxon>Bacteria</taxon>
        <taxon>Pseudomonadati</taxon>
        <taxon>Planctomycetota</taxon>
        <taxon>Planctomycetia</taxon>
        <taxon>Pirellulales</taxon>
        <taxon>Pirellulaceae</taxon>
        <taxon>Rhodopirellula</taxon>
    </lineage>
</organism>